<evidence type="ECO:0000313" key="4">
    <source>
        <dbReference type="EMBL" id="TPX41556.1"/>
    </source>
</evidence>
<dbReference type="InterPro" id="IPR000648">
    <property type="entry name" value="Oxysterol-bd"/>
</dbReference>
<dbReference type="GO" id="GO:0032934">
    <property type="term" value="F:sterol binding"/>
    <property type="evidence" value="ECO:0007669"/>
    <property type="project" value="TreeGrafter"/>
</dbReference>
<dbReference type="GO" id="GO:0016020">
    <property type="term" value="C:membrane"/>
    <property type="evidence" value="ECO:0007669"/>
    <property type="project" value="TreeGrafter"/>
</dbReference>
<dbReference type="AlphaFoldDB" id="A0A507CQX1"/>
<dbReference type="Gene3D" id="1.10.287.2720">
    <property type="match status" value="1"/>
</dbReference>
<organism evidence="4 5">
    <name type="scientific">Synchytrium endobioticum</name>
    <dbReference type="NCBI Taxonomy" id="286115"/>
    <lineage>
        <taxon>Eukaryota</taxon>
        <taxon>Fungi</taxon>
        <taxon>Fungi incertae sedis</taxon>
        <taxon>Chytridiomycota</taxon>
        <taxon>Chytridiomycota incertae sedis</taxon>
        <taxon>Chytridiomycetes</taxon>
        <taxon>Synchytriales</taxon>
        <taxon>Synchytriaceae</taxon>
        <taxon>Synchytrium</taxon>
    </lineage>
</organism>
<dbReference type="FunFam" id="1.10.287.2720:FF:000001">
    <property type="entry name" value="Oxysterol-binding OBPalpha"/>
    <property type="match status" value="1"/>
</dbReference>
<comment type="similarity">
    <text evidence="1 2">Belongs to the OSBP family.</text>
</comment>
<dbReference type="Proteomes" id="UP000320475">
    <property type="component" value="Unassembled WGS sequence"/>
</dbReference>
<feature type="compositionally biased region" description="Pro residues" evidence="3">
    <location>
        <begin position="28"/>
        <end position="40"/>
    </location>
</feature>
<gene>
    <name evidence="4" type="ORF">SeLEV6574_g06032</name>
</gene>
<feature type="compositionally biased region" description="Low complexity" evidence="3">
    <location>
        <begin position="12"/>
        <end position="27"/>
    </location>
</feature>
<dbReference type="GO" id="GO:0005829">
    <property type="term" value="C:cytosol"/>
    <property type="evidence" value="ECO:0007669"/>
    <property type="project" value="TreeGrafter"/>
</dbReference>
<evidence type="ECO:0000313" key="5">
    <source>
        <dbReference type="Proteomes" id="UP000320475"/>
    </source>
</evidence>
<dbReference type="SUPFAM" id="SSF144000">
    <property type="entry name" value="Oxysterol-binding protein-like"/>
    <property type="match status" value="1"/>
</dbReference>
<dbReference type="InterPro" id="IPR018494">
    <property type="entry name" value="Oxysterol-bd_CS"/>
</dbReference>
<dbReference type="PROSITE" id="PS01013">
    <property type="entry name" value="OSBP"/>
    <property type="match status" value="1"/>
</dbReference>
<dbReference type="Gene3D" id="3.30.70.3490">
    <property type="match status" value="1"/>
</dbReference>
<dbReference type="EMBL" id="QEAM01000314">
    <property type="protein sequence ID" value="TPX41556.1"/>
    <property type="molecule type" value="Genomic_DNA"/>
</dbReference>
<evidence type="ECO:0000256" key="2">
    <source>
        <dbReference type="RuleBase" id="RU003844"/>
    </source>
</evidence>
<dbReference type="PANTHER" id="PTHR10972:SF102">
    <property type="entry name" value="OXYSTEROL-BINDING PROTEIN"/>
    <property type="match status" value="1"/>
</dbReference>
<reference evidence="4 5" key="1">
    <citation type="journal article" date="2019" name="Sci. Rep.">
        <title>Comparative genomics of chytrid fungi reveal insights into the obligate biotrophic and pathogenic lifestyle of Synchytrium endobioticum.</title>
        <authorList>
            <person name="van de Vossenberg B.T.L.H."/>
            <person name="Warris S."/>
            <person name="Nguyen H.D.T."/>
            <person name="van Gent-Pelzer M.P.E."/>
            <person name="Joly D.L."/>
            <person name="van de Geest H.C."/>
            <person name="Bonants P.J.M."/>
            <person name="Smith D.S."/>
            <person name="Levesque C.A."/>
            <person name="van der Lee T.A.J."/>
        </authorList>
    </citation>
    <scope>NUCLEOTIDE SEQUENCE [LARGE SCALE GENOMIC DNA]</scope>
    <source>
        <strain evidence="4 5">LEV6574</strain>
    </source>
</reference>
<feature type="region of interest" description="Disordered" evidence="3">
    <location>
        <begin position="1"/>
        <end position="47"/>
    </location>
</feature>
<evidence type="ECO:0000256" key="3">
    <source>
        <dbReference type="SAM" id="MobiDB-lite"/>
    </source>
</evidence>
<dbReference type="VEuPathDB" id="FungiDB:SeMB42_g01370"/>
<dbReference type="InterPro" id="IPR037239">
    <property type="entry name" value="OSBP_sf"/>
</dbReference>
<protein>
    <recommendedName>
        <fullName evidence="6">Oxysterol-binding protein</fullName>
    </recommendedName>
</protein>
<dbReference type="PANTHER" id="PTHR10972">
    <property type="entry name" value="OXYSTEROL-BINDING PROTEIN-RELATED"/>
    <property type="match status" value="1"/>
</dbReference>
<dbReference type="Pfam" id="PF01237">
    <property type="entry name" value="Oxysterol_BP"/>
    <property type="match status" value="1"/>
</dbReference>
<evidence type="ECO:0000256" key="1">
    <source>
        <dbReference type="ARBA" id="ARBA00008842"/>
    </source>
</evidence>
<evidence type="ECO:0008006" key="6">
    <source>
        <dbReference type="Google" id="ProtNLM"/>
    </source>
</evidence>
<proteinExistence type="inferred from homology"/>
<comment type="caution">
    <text evidence="4">The sequence shown here is derived from an EMBL/GenBank/DDBJ whole genome shotgun (WGS) entry which is preliminary data.</text>
</comment>
<accession>A0A507CQX1</accession>
<sequence>MKSSFARGSFVSSLLPGASSSSTSEPSSPAPQSAPTPTPPCETDISDVDDTEVYDESQGSVILSLLGQLGRNADFSRITLPTFVLEPRSMLEKLTDNISHPDLLFNAVTTADPVDRFIHVVRYYLSGWHIRPKGVRKPYNPVLGEIFRCKWVHPNHDNVTSIYVAEQVSHHPPISTYYYTCPELGVEIQGDLRPKSKYLGNSASVSFHGDARIKLAKHSGDTVTIKCPANDLICDIEFKVKGFFTGTYNGVTGRIRRESTNEPLYTISGKWTDTIHITSADKSSPTKGTTNVLFDATSEPISHKVVIPESDQEEYESRKLWQNVTKAIHNKDLNAATDEKGAIEENQRRLGKERAEKGVGWGHRFFEHDSSSDHYNCRLNVNVPSDPKQALEELTRRVFGPATSPVHAKFWPAAPSTS</sequence>
<dbReference type="OrthoDB" id="14833at2759"/>
<dbReference type="Gene3D" id="2.40.160.120">
    <property type="match status" value="2"/>
</dbReference>
<name>A0A507CQX1_9FUNG</name>